<gene>
    <name evidence="5" type="ORF">CBR_g68747</name>
</gene>
<dbReference type="Proteomes" id="UP000265515">
    <property type="component" value="Unassembled WGS sequence"/>
</dbReference>
<proteinExistence type="predicted"/>
<keyword evidence="6" id="KW-1185">Reference proteome</keyword>
<evidence type="ECO:0000256" key="2">
    <source>
        <dbReference type="SAM" id="Coils"/>
    </source>
</evidence>
<name>A0A388K9R2_CHABU</name>
<feature type="region of interest" description="Disordered" evidence="3">
    <location>
        <begin position="1"/>
        <end position="39"/>
    </location>
</feature>
<dbReference type="GO" id="GO:0008270">
    <property type="term" value="F:zinc ion binding"/>
    <property type="evidence" value="ECO:0007669"/>
    <property type="project" value="UniProtKB-KW"/>
</dbReference>
<feature type="compositionally biased region" description="Low complexity" evidence="3">
    <location>
        <begin position="212"/>
        <end position="221"/>
    </location>
</feature>
<evidence type="ECO:0000259" key="4">
    <source>
        <dbReference type="PROSITE" id="PS50158"/>
    </source>
</evidence>
<dbReference type="AlphaFoldDB" id="A0A388K9R2"/>
<protein>
    <recommendedName>
        <fullName evidence="4">CCHC-type domain-containing protein</fullName>
    </recommendedName>
</protein>
<dbReference type="InterPro" id="IPR036875">
    <property type="entry name" value="Znf_CCHC_sf"/>
</dbReference>
<comment type="caution">
    <text evidence="5">The sequence shown here is derived from an EMBL/GenBank/DDBJ whole genome shotgun (WGS) entry which is preliminary data.</text>
</comment>
<feature type="region of interest" description="Disordered" evidence="3">
    <location>
        <begin position="210"/>
        <end position="229"/>
    </location>
</feature>
<feature type="compositionally biased region" description="Acidic residues" evidence="3">
    <location>
        <begin position="361"/>
        <end position="380"/>
    </location>
</feature>
<feature type="region of interest" description="Disordered" evidence="3">
    <location>
        <begin position="360"/>
        <end position="388"/>
    </location>
</feature>
<feature type="domain" description="CCHC-type" evidence="4">
    <location>
        <begin position="43"/>
        <end position="57"/>
    </location>
</feature>
<dbReference type="SUPFAM" id="SSF57756">
    <property type="entry name" value="Retrovirus zinc finger-like domains"/>
    <property type="match status" value="1"/>
</dbReference>
<reference evidence="5 6" key="1">
    <citation type="journal article" date="2018" name="Cell">
        <title>The Chara Genome: Secondary Complexity and Implications for Plant Terrestrialization.</title>
        <authorList>
            <person name="Nishiyama T."/>
            <person name="Sakayama H."/>
            <person name="Vries J.D."/>
            <person name="Buschmann H."/>
            <person name="Saint-Marcoux D."/>
            <person name="Ullrich K.K."/>
            <person name="Haas F.B."/>
            <person name="Vanderstraeten L."/>
            <person name="Becker D."/>
            <person name="Lang D."/>
            <person name="Vosolsobe S."/>
            <person name="Rombauts S."/>
            <person name="Wilhelmsson P.K.I."/>
            <person name="Janitza P."/>
            <person name="Kern R."/>
            <person name="Heyl A."/>
            <person name="Rumpler F."/>
            <person name="Villalobos L.I.A.C."/>
            <person name="Clay J.M."/>
            <person name="Skokan R."/>
            <person name="Toyoda A."/>
            <person name="Suzuki Y."/>
            <person name="Kagoshima H."/>
            <person name="Schijlen E."/>
            <person name="Tajeshwar N."/>
            <person name="Catarino B."/>
            <person name="Hetherington A.J."/>
            <person name="Saltykova A."/>
            <person name="Bonnot C."/>
            <person name="Breuninger H."/>
            <person name="Symeonidi A."/>
            <person name="Radhakrishnan G.V."/>
            <person name="Van Nieuwerburgh F."/>
            <person name="Deforce D."/>
            <person name="Chang C."/>
            <person name="Karol K.G."/>
            <person name="Hedrich R."/>
            <person name="Ulvskov P."/>
            <person name="Glockner G."/>
            <person name="Delwiche C.F."/>
            <person name="Petrasek J."/>
            <person name="Van de Peer Y."/>
            <person name="Friml J."/>
            <person name="Beilby M."/>
            <person name="Dolan L."/>
            <person name="Kohara Y."/>
            <person name="Sugano S."/>
            <person name="Fujiyama A."/>
            <person name="Delaux P.-M."/>
            <person name="Quint M."/>
            <person name="TheiBen G."/>
            <person name="Hagemann M."/>
            <person name="Harholt J."/>
            <person name="Dunand C."/>
            <person name="Zachgo S."/>
            <person name="Langdale J."/>
            <person name="Maumus F."/>
            <person name="Straeten D.V.D."/>
            <person name="Gould S.B."/>
            <person name="Rensing S.A."/>
        </authorList>
    </citation>
    <scope>NUCLEOTIDE SEQUENCE [LARGE SCALE GENOMIC DNA]</scope>
    <source>
        <strain evidence="5 6">S276</strain>
    </source>
</reference>
<sequence length="388" mass="44203">MARYRDQRDYGHGDQRGYGSDEREYQGEKGGYDLRPGRWPITCFNCDETGHYANQCPHPRRQSSARASTSSDSRRDGSVSPRCYPWHMTPSDLIHSKVVEIGKSVAAVCQYVENEQQKKAAKECRKMEEAEDRAEADRMEVERKKKKKEEKAWKEAERLEDINKKMDIKVAVRVGELRDDVCEDVRQEILKAISEFCVVEARGKQKVVQPARSGSESSGRSIETEELSTRTRNLCITEKRKRGEEPVFEDSPPMELPPKRTPRATRKPVNFTSRLARSKAKAKTKISTPRKTPASISKKKISTSIGVVGQLNFEKHVMHELKNLDVLILQYLCRDEGIQYNGKFEAIFDIAAHHTKVAYGTEEEDEMDSPQGTEIEDTAEGDAKTETE</sequence>
<feature type="coiled-coil region" evidence="2">
    <location>
        <begin position="113"/>
        <end position="156"/>
    </location>
</feature>
<evidence type="ECO:0000313" key="5">
    <source>
        <dbReference type="EMBL" id="GBG66761.1"/>
    </source>
</evidence>
<keyword evidence="2" id="KW-0175">Coiled coil</keyword>
<organism evidence="5 6">
    <name type="scientific">Chara braunii</name>
    <name type="common">Braun's stonewort</name>
    <dbReference type="NCBI Taxonomy" id="69332"/>
    <lineage>
        <taxon>Eukaryota</taxon>
        <taxon>Viridiplantae</taxon>
        <taxon>Streptophyta</taxon>
        <taxon>Charophyceae</taxon>
        <taxon>Charales</taxon>
        <taxon>Characeae</taxon>
        <taxon>Chara</taxon>
    </lineage>
</organism>
<evidence type="ECO:0000313" key="6">
    <source>
        <dbReference type="Proteomes" id="UP000265515"/>
    </source>
</evidence>
<dbReference type="Pfam" id="PF00098">
    <property type="entry name" value="zf-CCHC"/>
    <property type="match status" value="1"/>
</dbReference>
<dbReference type="InterPro" id="IPR001878">
    <property type="entry name" value="Znf_CCHC"/>
</dbReference>
<feature type="region of interest" description="Disordered" evidence="3">
    <location>
        <begin position="53"/>
        <end position="84"/>
    </location>
</feature>
<dbReference type="PROSITE" id="PS50158">
    <property type="entry name" value="ZF_CCHC"/>
    <property type="match status" value="1"/>
</dbReference>
<dbReference type="EMBL" id="BFEA01000078">
    <property type="protein sequence ID" value="GBG66761.1"/>
    <property type="molecule type" value="Genomic_DNA"/>
</dbReference>
<keyword evidence="1" id="KW-0863">Zinc-finger</keyword>
<dbReference type="Gene3D" id="4.10.60.10">
    <property type="entry name" value="Zinc finger, CCHC-type"/>
    <property type="match status" value="1"/>
</dbReference>
<evidence type="ECO:0000256" key="1">
    <source>
        <dbReference type="PROSITE-ProRule" id="PRU00047"/>
    </source>
</evidence>
<evidence type="ECO:0000256" key="3">
    <source>
        <dbReference type="SAM" id="MobiDB-lite"/>
    </source>
</evidence>
<dbReference type="GO" id="GO:0003676">
    <property type="term" value="F:nucleic acid binding"/>
    <property type="evidence" value="ECO:0007669"/>
    <property type="project" value="InterPro"/>
</dbReference>
<dbReference type="SMART" id="SM00343">
    <property type="entry name" value="ZnF_C2HC"/>
    <property type="match status" value="1"/>
</dbReference>
<feature type="compositionally biased region" description="Basic and acidic residues" evidence="3">
    <location>
        <begin position="1"/>
        <end position="36"/>
    </location>
</feature>
<dbReference type="Gramene" id="GBG66761">
    <property type="protein sequence ID" value="GBG66761"/>
    <property type="gene ID" value="CBR_g68747"/>
</dbReference>
<keyword evidence="1" id="KW-0479">Metal-binding</keyword>
<keyword evidence="1" id="KW-0862">Zinc</keyword>
<feature type="region of interest" description="Disordered" evidence="3">
    <location>
        <begin position="241"/>
        <end position="266"/>
    </location>
</feature>
<accession>A0A388K9R2</accession>
<feature type="region of interest" description="Disordered" evidence="3">
    <location>
        <begin position="278"/>
        <end position="297"/>
    </location>
</feature>